<keyword evidence="5" id="KW-0438">Lignin biosynthesis</keyword>
<evidence type="ECO:0000256" key="8">
    <source>
        <dbReference type="PIRSR" id="PIRSR005739-1"/>
    </source>
</evidence>
<feature type="region of interest" description="Disordered" evidence="9">
    <location>
        <begin position="1"/>
        <end position="24"/>
    </location>
</feature>
<dbReference type="InterPro" id="IPR036390">
    <property type="entry name" value="WH_DNA-bd_sf"/>
</dbReference>
<evidence type="ECO:0000256" key="1">
    <source>
        <dbReference type="ARBA" id="ARBA00004928"/>
    </source>
</evidence>
<dbReference type="EC" id="2.1.1.68" evidence="6"/>
<dbReference type="SUPFAM" id="SSF53335">
    <property type="entry name" value="S-adenosyl-L-methionine-dependent methyltransferases"/>
    <property type="match status" value="1"/>
</dbReference>
<evidence type="ECO:0000256" key="7">
    <source>
        <dbReference type="ARBA" id="ARBA00045231"/>
    </source>
</evidence>
<dbReference type="InterPro" id="IPR029063">
    <property type="entry name" value="SAM-dependent_MTases_sf"/>
</dbReference>
<dbReference type="Proteomes" id="UP001374584">
    <property type="component" value="Unassembled WGS sequence"/>
</dbReference>
<comment type="function">
    <text evidence="7">Catalyzes the conversion of caffeic acid to ferulic acid and of 5-hydroxyferulic acid to sinapic acid. The resulting products may subsequently be converted to the corresponding alcohols that are incorporated into lignins.</text>
</comment>
<dbReference type="PROSITE" id="PS51683">
    <property type="entry name" value="SAM_OMT_II"/>
    <property type="match status" value="1"/>
</dbReference>
<dbReference type="GO" id="GO:0046983">
    <property type="term" value="F:protein dimerization activity"/>
    <property type="evidence" value="ECO:0007669"/>
    <property type="project" value="InterPro"/>
</dbReference>
<feature type="active site" description="Proton acceptor" evidence="8">
    <location>
        <position position="288"/>
    </location>
</feature>
<dbReference type="Pfam" id="PF00891">
    <property type="entry name" value="Methyltransf_2"/>
    <property type="match status" value="1"/>
</dbReference>
<evidence type="ECO:0000256" key="5">
    <source>
        <dbReference type="ARBA" id="ARBA00022733"/>
    </source>
</evidence>
<evidence type="ECO:0000259" key="10">
    <source>
        <dbReference type="Pfam" id="PF00891"/>
    </source>
</evidence>
<evidence type="ECO:0000256" key="3">
    <source>
        <dbReference type="ARBA" id="ARBA00022679"/>
    </source>
</evidence>
<dbReference type="PIRSF" id="PIRSF005739">
    <property type="entry name" value="O-mtase"/>
    <property type="match status" value="1"/>
</dbReference>
<evidence type="ECO:0000313" key="12">
    <source>
        <dbReference type="EMBL" id="KAK7381944.1"/>
    </source>
</evidence>
<evidence type="ECO:0000313" key="13">
    <source>
        <dbReference type="Proteomes" id="UP001374584"/>
    </source>
</evidence>
<dbReference type="GO" id="GO:0008757">
    <property type="term" value="F:S-adenosylmethionine-dependent methyltransferase activity"/>
    <property type="evidence" value="ECO:0007669"/>
    <property type="project" value="UniProtKB-ARBA"/>
</dbReference>
<accession>A0AAN9NYW6</accession>
<dbReference type="FunFam" id="3.40.50.150:FF:000061">
    <property type="entry name" value="Caffeic acid O-methyltransferase"/>
    <property type="match status" value="1"/>
</dbReference>
<dbReference type="AlphaFoldDB" id="A0AAN9NYW6"/>
<reference evidence="12 13" key="1">
    <citation type="submission" date="2024-01" db="EMBL/GenBank/DDBJ databases">
        <title>The genomes of 5 underutilized Papilionoideae crops provide insights into root nodulation and disease resistanc.</title>
        <authorList>
            <person name="Jiang F."/>
        </authorList>
    </citation>
    <scope>NUCLEOTIDE SEQUENCE [LARGE SCALE GENOMIC DNA]</scope>
    <source>
        <strain evidence="12">JINMINGXINNONG_FW02</strain>
        <tissue evidence="12">Leaves</tissue>
    </source>
</reference>
<dbReference type="Gene3D" id="3.40.50.150">
    <property type="entry name" value="Vaccinia Virus protein VP39"/>
    <property type="match status" value="1"/>
</dbReference>
<evidence type="ECO:0000259" key="11">
    <source>
        <dbReference type="Pfam" id="PF08100"/>
    </source>
</evidence>
<gene>
    <name evidence="12" type="ORF">VNO80_00520</name>
</gene>
<feature type="domain" description="O-methyltransferase C-terminal" evidence="10">
    <location>
        <begin position="159"/>
        <end position="364"/>
    </location>
</feature>
<dbReference type="GO" id="GO:0047763">
    <property type="term" value="F:caffeate O-methyltransferase activity"/>
    <property type="evidence" value="ECO:0007669"/>
    <property type="project" value="UniProtKB-EC"/>
</dbReference>
<evidence type="ECO:0000256" key="2">
    <source>
        <dbReference type="ARBA" id="ARBA00022603"/>
    </source>
</evidence>
<name>A0AAN9NYW6_PHACN</name>
<proteinExistence type="predicted"/>
<dbReference type="InterPro" id="IPR016461">
    <property type="entry name" value="COMT-like"/>
</dbReference>
<protein>
    <recommendedName>
        <fullName evidence="6">caffeate O-methyltransferase</fullName>
        <ecNumber evidence="6">2.1.1.68</ecNumber>
    </recommendedName>
</protein>
<keyword evidence="4" id="KW-0949">S-adenosyl-L-methionine</keyword>
<dbReference type="Gene3D" id="1.10.10.10">
    <property type="entry name" value="Winged helix-like DNA-binding domain superfamily/Winged helix DNA-binding domain"/>
    <property type="match status" value="1"/>
</dbReference>
<comment type="pathway">
    <text evidence="1">Aromatic compound metabolism; phenylpropanoid biosynthesis.</text>
</comment>
<keyword evidence="13" id="KW-1185">Reference proteome</keyword>
<comment type="caution">
    <text evidence="12">The sequence shown here is derived from an EMBL/GenBank/DDBJ whole genome shotgun (WGS) entry which is preliminary data.</text>
</comment>
<feature type="domain" description="O-methyltransferase dimerisation" evidence="11">
    <location>
        <begin position="44"/>
        <end position="136"/>
    </location>
</feature>
<dbReference type="GO" id="GO:0009809">
    <property type="term" value="P:lignin biosynthetic process"/>
    <property type="evidence" value="ECO:0007669"/>
    <property type="project" value="UniProtKB-KW"/>
</dbReference>
<dbReference type="GO" id="GO:0032259">
    <property type="term" value="P:methylation"/>
    <property type="evidence" value="ECO:0007669"/>
    <property type="project" value="UniProtKB-KW"/>
</dbReference>
<evidence type="ECO:0000256" key="9">
    <source>
        <dbReference type="SAM" id="MobiDB-lite"/>
    </source>
</evidence>
<keyword evidence="3" id="KW-0808">Transferase</keyword>
<dbReference type="EMBL" id="JAYMYR010000001">
    <property type="protein sequence ID" value="KAK7381944.1"/>
    <property type="molecule type" value="Genomic_DNA"/>
</dbReference>
<dbReference type="InterPro" id="IPR001077">
    <property type="entry name" value="COMT_C"/>
</dbReference>
<sequence>MRSKETATNQDNITMATSEETNNGEAMQLKHVEEDQDGLLFAMNMASTVVYPLAVKTANELGIFDIMAKAGEGAKLSAEEITERVGVKNPEAPSMVDRILRLLASHSMLSSCLGEDGPNSGKRLYSLTYASKCFVPDADGVSFGDSLNLILGKVFLESWTELKGAIVEGGIAFNRVYGMNAFEYSAVDPKYNDVFNKAMFNITTIIINRVLELYDGFKNINRLVDVGGGLGSNLKLITSKYPNVQGLNFDLPHVIQHAPTYPGVEHVAGDMFKSVPNGDAIFMKWILHDWGDEECVKLLKNCYKAIPSDGKVIVVDLIIPDLPEKTVSARSGFQADLLMMVSNPGGKERTQNEFMELALSSGFSGIRFVCSVSGFWIMEFFK</sequence>
<dbReference type="PANTHER" id="PTHR11746">
    <property type="entry name" value="O-METHYLTRANSFERASE"/>
    <property type="match status" value="1"/>
</dbReference>
<evidence type="ECO:0000256" key="4">
    <source>
        <dbReference type="ARBA" id="ARBA00022691"/>
    </source>
</evidence>
<dbReference type="SUPFAM" id="SSF46785">
    <property type="entry name" value="Winged helix' DNA-binding domain"/>
    <property type="match status" value="1"/>
</dbReference>
<dbReference type="InterPro" id="IPR036388">
    <property type="entry name" value="WH-like_DNA-bd_sf"/>
</dbReference>
<organism evidence="12 13">
    <name type="scientific">Phaseolus coccineus</name>
    <name type="common">Scarlet runner bean</name>
    <name type="synonym">Phaseolus multiflorus</name>
    <dbReference type="NCBI Taxonomy" id="3886"/>
    <lineage>
        <taxon>Eukaryota</taxon>
        <taxon>Viridiplantae</taxon>
        <taxon>Streptophyta</taxon>
        <taxon>Embryophyta</taxon>
        <taxon>Tracheophyta</taxon>
        <taxon>Spermatophyta</taxon>
        <taxon>Magnoliopsida</taxon>
        <taxon>eudicotyledons</taxon>
        <taxon>Gunneridae</taxon>
        <taxon>Pentapetalae</taxon>
        <taxon>rosids</taxon>
        <taxon>fabids</taxon>
        <taxon>Fabales</taxon>
        <taxon>Fabaceae</taxon>
        <taxon>Papilionoideae</taxon>
        <taxon>50 kb inversion clade</taxon>
        <taxon>NPAAA clade</taxon>
        <taxon>indigoferoid/millettioid clade</taxon>
        <taxon>Phaseoleae</taxon>
        <taxon>Phaseolus</taxon>
    </lineage>
</organism>
<dbReference type="Pfam" id="PF08100">
    <property type="entry name" value="Dimerisation"/>
    <property type="match status" value="1"/>
</dbReference>
<dbReference type="FunFam" id="1.10.10.10:FF:000357">
    <property type="entry name" value="Caffeic acid 3-O-methyltransferase"/>
    <property type="match status" value="1"/>
</dbReference>
<keyword evidence="2" id="KW-0489">Methyltransferase</keyword>
<evidence type="ECO:0000256" key="6">
    <source>
        <dbReference type="ARBA" id="ARBA00039011"/>
    </source>
</evidence>
<dbReference type="InterPro" id="IPR012967">
    <property type="entry name" value="COMT_dimerisation"/>
</dbReference>